<dbReference type="PROSITE" id="PS51257">
    <property type="entry name" value="PROKAR_LIPOPROTEIN"/>
    <property type="match status" value="1"/>
</dbReference>
<sequence>MKSYSLPLILLISILAFSCTGKGAGAENREDEITALPYFNSADFTPSWEKGSHRIPDFAFTNQNGEEITEESYRGKIYVADFFFTICPGICPKLTANMESLQEAYLSDEEVMFLSHSVMPWNDSVPVLKEYAIEHQVNDAKWNLVTGDVEAIYSIAREGYFADEDFTKTLDTSNFIHTENFVLVDGQGFIRGVYNGTLEMDLERLKRHIEILKKEV</sequence>
<comment type="similarity">
    <text evidence="1">Belongs to the SCO1/2 family.</text>
</comment>
<evidence type="ECO:0000256" key="2">
    <source>
        <dbReference type="ARBA" id="ARBA00023008"/>
    </source>
</evidence>
<dbReference type="GO" id="GO:0046872">
    <property type="term" value="F:metal ion binding"/>
    <property type="evidence" value="ECO:0007669"/>
    <property type="project" value="UniProtKB-KW"/>
</dbReference>
<dbReference type="CDD" id="cd02968">
    <property type="entry name" value="SCO"/>
    <property type="match status" value="1"/>
</dbReference>
<keyword evidence="5" id="KW-0732">Signal</keyword>
<dbReference type="Proteomes" id="UP000198790">
    <property type="component" value="Unassembled WGS sequence"/>
</dbReference>
<dbReference type="SUPFAM" id="SSF52833">
    <property type="entry name" value="Thioredoxin-like"/>
    <property type="match status" value="1"/>
</dbReference>
<organism evidence="7 8">
    <name type="scientific">Algoriphagus aquimarinus</name>
    <dbReference type="NCBI Taxonomy" id="237018"/>
    <lineage>
        <taxon>Bacteria</taxon>
        <taxon>Pseudomonadati</taxon>
        <taxon>Bacteroidota</taxon>
        <taxon>Cytophagia</taxon>
        <taxon>Cytophagales</taxon>
        <taxon>Cyclobacteriaceae</taxon>
        <taxon>Algoriphagus</taxon>
    </lineage>
</organism>
<reference evidence="7 8" key="1">
    <citation type="submission" date="2016-10" db="EMBL/GenBank/DDBJ databases">
        <authorList>
            <person name="de Groot N.N."/>
        </authorList>
    </citation>
    <scope>NUCLEOTIDE SEQUENCE [LARGE SCALE GENOMIC DNA]</scope>
    <source>
        <strain evidence="7 8">DSM 23399</strain>
    </source>
</reference>
<feature type="binding site" evidence="3">
    <location>
        <position position="87"/>
    </location>
    <ligand>
        <name>Cu cation</name>
        <dbReference type="ChEBI" id="CHEBI:23378"/>
    </ligand>
</feature>
<evidence type="ECO:0000259" key="6">
    <source>
        <dbReference type="PROSITE" id="PS51352"/>
    </source>
</evidence>
<dbReference type="EMBL" id="FOKK01000001">
    <property type="protein sequence ID" value="SFA81778.1"/>
    <property type="molecule type" value="Genomic_DNA"/>
</dbReference>
<keyword evidence="4" id="KW-1015">Disulfide bond</keyword>
<keyword evidence="8" id="KW-1185">Reference proteome</keyword>
<proteinExistence type="inferred from homology"/>
<feature type="chain" id="PRO_5011492307" evidence="5">
    <location>
        <begin position="19"/>
        <end position="216"/>
    </location>
</feature>
<dbReference type="InterPro" id="IPR003782">
    <property type="entry name" value="SCO1/SenC"/>
</dbReference>
<dbReference type="PANTHER" id="PTHR12151">
    <property type="entry name" value="ELECTRON TRANSPORT PROTIN SCO1/SENC FAMILY MEMBER"/>
    <property type="match status" value="1"/>
</dbReference>
<evidence type="ECO:0000256" key="5">
    <source>
        <dbReference type="SAM" id="SignalP"/>
    </source>
</evidence>
<feature type="binding site" evidence="3">
    <location>
        <position position="177"/>
    </location>
    <ligand>
        <name>Cu cation</name>
        <dbReference type="ChEBI" id="CHEBI:23378"/>
    </ligand>
</feature>
<name>A0A1I0VZZ9_9BACT</name>
<feature type="binding site" evidence="3">
    <location>
        <position position="91"/>
    </location>
    <ligand>
        <name>Cu cation</name>
        <dbReference type="ChEBI" id="CHEBI:23378"/>
    </ligand>
</feature>
<dbReference type="InterPro" id="IPR013766">
    <property type="entry name" value="Thioredoxin_domain"/>
</dbReference>
<dbReference type="OrthoDB" id="9811998at2"/>
<feature type="domain" description="Thioredoxin" evidence="6">
    <location>
        <begin position="49"/>
        <end position="214"/>
    </location>
</feature>
<dbReference type="Gene3D" id="3.40.30.10">
    <property type="entry name" value="Glutaredoxin"/>
    <property type="match status" value="1"/>
</dbReference>
<dbReference type="Pfam" id="PF02630">
    <property type="entry name" value="SCO1-SenC"/>
    <property type="match status" value="1"/>
</dbReference>
<feature type="signal peptide" evidence="5">
    <location>
        <begin position="1"/>
        <end position="18"/>
    </location>
</feature>
<keyword evidence="3" id="KW-0479">Metal-binding</keyword>
<dbReference type="AlphaFoldDB" id="A0A1I0VZZ9"/>
<evidence type="ECO:0000313" key="8">
    <source>
        <dbReference type="Proteomes" id="UP000198790"/>
    </source>
</evidence>
<protein>
    <submittedName>
        <fullName evidence="7">Protein SCO1/2</fullName>
    </submittedName>
</protein>
<keyword evidence="2 3" id="KW-0186">Copper</keyword>
<dbReference type="PROSITE" id="PS51352">
    <property type="entry name" value="THIOREDOXIN_2"/>
    <property type="match status" value="1"/>
</dbReference>
<evidence type="ECO:0000256" key="1">
    <source>
        <dbReference type="ARBA" id="ARBA00010996"/>
    </source>
</evidence>
<evidence type="ECO:0000313" key="7">
    <source>
        <dbReference type="EMBL" id="SFA81778.1"/>
    </source>
</evidence>
<accession>A0A1I0VZZ9</accession>
<dbReference type="PANTHER" id="PTHR12151:SF25">
    <property type="entry name" value="LINALOOL DEHYDRATASE_ISOMERASE DOMAIN-CONTAINING PROTEIN"/>
    <property type="match status" value="1"/>
</dbReference>
<dbReference type="STRING" id="237018.SAMN04489723_101468"/>
<gene>
    <name evidence="7" type="ORF">SAMN04489723_101468</name>
</gene>
<evidence type="ECO:0000256" key="3">
    <source>
        <dbReference type="PIRSR" id="PIRSR603782-1"/>
    </source>
</evidence>
<dbReference type="InterPro" id="IPR036249">
    <property type="entry name" value="Thioredoxin-like_sf"/>
</dbReference>
<dbReference type="RefSeq" id="WP_092894549.1">
    <property type="nucleotide sequence ID" value="NZ_FOKK01000001.1"/>
</dbReference>
<feature type="disulfide bond" description="Redox-active" evidence="4">
    <location>
        <begin position="87"/>
        <end position="91"/>
    </location>
</feature>
<evidence type="ECO:0000256" key="4">
    <source>
        <dbReference type="PIRSR" id="PIRSR603782-2"/>
    </source>
</evidence>